<dbReference type="EMBL" id="QJSP01000003">
    <property type="protein sequence ID" value="PYE19347.1"/>
    <property type="molecule type" value="Genomic_DNA"/>
</dbReference>
<reference evidence="2 3" key="1">
    <citation type="submission" date="2018-06" db="EMBL/GenBank/DDBJ databases">
        <title>Genomic Encyclopedia of Type Strains, Phase IV (KMG-IV): sequencing the most valuable type-strain genomes for metagenomic binning, comparative biology and taxonomic classification.</title>
        <authorList>
            <person name="Goeker M."/>
        </authorList>
    </citation>
    <scope>NUCLEOTIDE SEQUENCE [LARGE SCALE GENOMIC DNA]</scope>
    <source>
        <strain evidence="2 3">DSM 45521</strain>
    </source>
</reference>
<feature type="transmembrane region" description="Helical" evidence="1">
    <location>
        <begin position="333"/>
        <end position="352"/>
    </location>
</feature>
<organism evidence="2 3">
    <name type="scientific">Williamsia limnetica</name>
    <dbReference type="NCBI Taxonomy" id="882452"/>
    <lineage>
        <taxon>Bacteria</taxon>
        <taxon>Bacillati</taxon>
        <taxon>Actinomycetota</taxon>
        <taxon>Actinomycetes</taxon>
        <taxon>Mycobacteriales</taxon>
        <taxon>Nocardiaceae</taxon>
        <taxon>Williamsia</taxon>
    </lineage>
</organism>
<keyword evidence="3" id="KW-1185">Reference proteome</keyword>
<sequence>MSPTGSTVSPAAPAAGALPSTARWVIPVALGLIAIQLAVRSWLVVRGNFYWDDLIIIGRASDGSIFSWDFLMHDHDGHLMPAAFLVAGITTEIAPLNWVVPAITLVVGQLLASLAVLRLLIVIVGRYRPAVLVPFAFYLFTPMTVPAYNWWAAGLNTLPLQIGMAVVAADVVLLCRGGVDRRRVIIRSLVVFVVALAFFEKSVLILPVAAATAFLWCLLADERGARAALLSAWRAARELWIALVTITAVWAVGYLTLTSATAGEHSISQTIALVWRSINNGLVPASVGGPWEWERWIPSPPMGFSSWWLIAAGWLVVIGGIGYALYSRRRSGWVIGAVIGYVAVLQLPLLWSRTSENTALELAQTLRYLPDSALIIAVGAALILAAPRRMQASEISGVGSRWVRPVAVVATLAFIASSLVSTVRFSDEWRNDPTANYLSNARTSLAAAKDTPMVDHPLPLLVLLPVAYPYNQVSKVFGGLSERPEFGEWTDKLQVLDDNGDLAPAEVTQRRSTEAGDGACDRPEVTGPVSIGLDGPLLEWLWTVALPYCANTDGELVVGLAGGEPVTVPVRAGLHSVYVQLSGAGTELQVRPRTPGLALHIGSARIGEVVRVP</sequence>
<feature type="transmembrane region" description="Helical" evidence="1">
    <location>
        <begin position="189"/>
        <end position="219"/>
    </location>
</feature>
<feature type="transmembrane region" description="Helical" evidence="1">
    <location>
        <begin position="102"/>
        <end position="124"/>
    </location>
</feature>
<evidence type="ECO:0000256" key="1">
    <source>
        <dbReference type="SAM" id="Phobius"/>
    </source>
</evidence>
<proteinExistence type="predicted"/>
<feature type="transmembrane region" description="Helical" evidence="1">
    <location>
        <begin position="402"/>
        <end position="420"/>
    </location>
</feature>
<keyword evidence="1" id="KW-1133">Transmembrane helix</keyword>
<feature type="transmembrane region" description="Helical" evidence="1">
    <location>
        <begin position="24"/>
        <end position="45"/>
    </location>
</feature>
<dbReference type="Proteomes" id="UP000247591">
    <property type="component" value="Unassembled WGS sequence"/>
</dbReference>
<dbReference type="RefSeq" id="WP_245937758.1">
    <property type="nucleotide sequence ID" value="NZ_QJSP01000003.1"/>
</dbReference>
<accession>A0A318RTE6</accession>
<keyword evidence="1" id="KW-0812">Transmembrane</keyword>
<feature type="transmembrane region" description="Helical" evidence="1">
    <location>
        <begin position="131"/>
        <end position="152"/>
    </location>
</feature>
<evidence type="ECO:0000313" key="2">
    <source>
        <dbReference type="EMBL" id="PYE19347.1"/>
    </source>
</evidence>
<feature type="transmembrane region" description="Helical" evidence="1">
    <location>
        <begin position="372"/>
        <end position="390"/>
    </location>
</feature>
<evidence type="ECO:0000313" key="3">
    <source>
        <dbReference type="Proteomes" id="UP000247591"/>
    </source>
</evidence>
<gene>
    <name evidence="2" type="ORF">DFR67_103259</name>
</gene>
<keyword evidence="1" id="KW-0472">Membrane</keyword>
<feature type="transmembrane region" description="Helical" evidence="1">
    <location>
        <begin position="307"/>
        <end position="326"/>
    </location>
</feature>
<dbReference type="AlphaFoldDB" id="A0A318RTE6"/>
<feature type="transmembrane region" description="Helical" evidence="1">
    <location>
        <begin position="239"/>
        <end position="257"/>
    </location>
</feature>
<feature type="transmembrane region" description="Helical" evidence="1">
    <location>
        <begin position="158"/>
        <end position="177"/>
    </location>
</feature>
<name>A0A318RTE6_WILLI</name>
<protein>
    <submittedName>
        <fullName evidence="2">Uncharacterized protein</fullName>
    </submittedName>
</protein>
<comment type="caution">
    <text evidence="2">The sequence shown here is derived from an EMBL/GenBank/DDBJ whole genome shotgun (WGS) entry which is preliminary data.</text>
</comment>